<evidence type="ECO:0000256" key="1">
    <source>
        <dbReference type="SAM" id="SignalP"/>
    </source>
</evidence>
<evidence type="ECO:0000313" key="2">
    <source>
        <dbReference type="EMBL" id="CRG91489.1"/>
    </source>
</evidence>
<dbReference type="PANTHER" id="PTHR39219:SF1">
    <property type="entry name" value="ER MEMBRANE PROTEIN COMPLEX SUBUNIT 10"/>
    <property type="match status" value="1"/>
</dbReference>
<protein>
    <recommendedName>
        <fullName evidence="4">ER membrane protein complex subunit 10</fullName>
    </recommendedName>
</protein>
<reference evidence="2 3" key="1">
    <citation type="submission" date="2015-04" db="EMBL/GenBank/DDBJ databases">
        <authorList>
            <person name="Syromyatnikov M.Y."/>
            <person name="Popov V.N."/>
        </authorList>
    </citation>
    <scope>NUCLEOTIDE SEQUENCE [LARGE SCALE GENOMIC DNA]</scope>
    <source>
        <strain evidence="2">WF-38-12</strain>
    </source>
</reference>
<organism evidence="2 3">
    <name type="scientific">Talaromyces islandicus</name>
    <name type="common">Penicillium islandicum</name>
    <dbReference type="NCBI Taxonomy" id="28573"/>
    <lineage>
        <taxon>Eukaryota</taxon>
        <taxon>Fungi</taxon>
        <taxon>Dikarya</taxon>
        <taxon>Ascomycota</taxon>
        <taxon>Pezizomycotina</taxon>
        <taxon>Eurotiomycetes</taxon>
        <taxon>Eurotiomycetidae</taxon>
        <taxon>Eurotiales</taxon>
        <taxon>Trichocomaceae</taxon>
        <taxon>Talaromyces</taxon>
        <taxon>Talaromyces sect. Islandici</taxon>
    </lineage>
</organism>
<feature type="signal peptide" evidence="1">
    <location>
        <begin position="1"/>
        <end position="21"/>
    </location>
</feature>
<dbReference type="AlphaFoldDB" id="A0A0U1M7E0"/>
<dbReference type="OrthoDB" id="1894652at2759"/>
<gene>
    <name evidence="2" type="ORF">PISL3812_08538</name>
</gene>
<dbReference type="OMA" id="ADIFYWP"/>
<dbReference type="Proteomes" id="UP000054383">
    <property type="component" value="Unassembled WGS sequence"/>
</dbReference>
<accession>A0A0U1M7E0</accession>
<dbReference type="STRING" id="28573.A0A0U1M7E0"/>
<dbReference type="EMBL" id="CVMT01000010">
    <property type="protein sequence ID" value="CRG91489.1"/>
    <property type="molecule type" value="Genomic_DNA"/>
</dbReference>
<sequence>MRIFAALPSVSIFLQIGAVLCQSSGSLPSSADILYWPIASSSQPSLLAKVEYDSKTLETNVLSYTPPVADNNDDKNGQQQDLVRVGFFVDTPASPKQWVGSLISRSALTTQQRQKLHLYLGPTSEQPYHVSLSPHFNQSTDALDVDLVFSKPGPQPELNKPVVVNPDGTNPEVVEKTLFQKYWWVFLLVTFLAMSGGGGEGGQQ</sequence>
<dbReference type="PANTHER" id="PTHR39219">
    <property type="entry name" value="ER MEMBRANE PROTEIN COMPLEX SUBUNIT 10"/>
    <property type="match status" value="1"/>
</dbReference>
<name>A0A0U1M7E0_TALIS</name>
<evidence type="ECO:0008006" key="4">
    <source>
        <dbReference type="Google" id="ProtNLM"/>
    </source>
</evidence>
<keyword evidence="1" id="KW-0732">Signal</keyword>
<proteinExistence type="predicted"/>
<evidence type="ECO:0000313" key="3">
    <source>
        <dbReference type="Proteomes" id="UP000054383"/>
    </source>
</evidence>
<feature type="chain" id="PRO_5006711628" description="ER membrane protein complex subunit 10" evidence="1">
    <location>
        <begin position="22"/>
        <end position="204"/>
    </location>
</feature>
<keyword evidence="3" id="KW-1185">Reference proteome</keyword>